<dbReference type="SMART" id="SM00382">
    <property type="entry name" value="AAA"/>
    <property type="match status" value="1"/>
</dbReference>
<dbReference type="InterPro" id="IPR027417">
    <property type="entry name" value="P-loop_NTPase"/>
</dbReference>
<dbReference type="RefSeq" id="WP_143894282.1">
    <property type="nucleotide sequence ID" value="NZ_CP041666.1"/>
</dbReference>
<reference evidence="4 5" key="1">
    <citation type="submission" date="2019-07" db="EMBL/GenBank/DDBJ databases">
        <authorList>
            <person name="Li J."/>
        </authorList>
    </citation>
    <scope>NUCLEOTIDE SEQUENCE [LARGE SCALE GENOMIC DNA]</scope>
    <source>
        <strain evidence="4 5">TKL69</strain>
    </source>
</reference>
<proteinExistence type="predicted"/>
<dbReference type="SUPFAM" id="SSF52540">
    <property type="entry name" value="P-loop containing nucleoside triphosphate hydrolases"/>
    <property type="match status" value="1"/>
</dbReference>
<keyword evidence="5" id="KW-1185">Reference proteome</keyword>
<gene>
    <name evidence="4" type="primary">spoIIIAA</name>
    <name evidence="4" type="ORF">FN924_10465</name>
</gene>
<dbReference type="Pfam" id="PF19568">
    <property type="entry name" value="Spore_III_AA"/>
    <property type="match status" value="1"/>
</dbReference>
<dbReference type="NCBIfam" id="TIGR02858">
    <property type="entry name" value="spore_III_AA"/>
    <property type="match status" value="1"/>
</dbReference>
<sequence>MDGILRLFPNGIREKLANRVGHRWKSLQEIRFRVGQPIELNFDDKEEWLTSLRPSEHDATFLLNQLSEFSLYRMEEELRQGFITIEGGHRVGLAGKVNTSNGSVHAIRHIASFNIRIAKEKIGVAKPYIPYLYDPKTNRYQSSLIIGPPQTGKTTLLRDIARLISTGWDAKRPMKTGIIDERSEIAGSIKGVPQHQLGVRTDVMDACPKAEGMMMMIRSMSPDVLVVDEIGSEKDVQALMEAVFAGVQIVCSVHGQDLRDIQRRPSLKPLFEQGAFERFVLLDGRHKPGSVEYILNAKGENIWKKMRCSQHEMDWSTSSVKRYDMGRV</sequence>
<evidence type="ECO:0000256" key="2">
    <source>
        <dbReference type="ARBA" id="ARBA00022840"/>
    </source>
</evidence>
<dbReference type="EMBL" id="CP041666">
    <property type="protein sequence ID" value="QDP40575.1"/>
    <property type="molecule type" value="Genomic_DNA"/>
</dbReference>
<protein>
    <submittedName>
        <fullName evidence="4">Stage III sporulation protein AA</fullName>
    </submittedName>
</protein>
<dbReference type="AlphaFoldDB" id="A0A516KGQ6"/>
<evidence type="ECO:0000256" key="1">
    <source>
        <dbReference type="ARBA" id="ARBA00022741"/>
    </source>
</evidence>
<dbReference type="PANTHER" id="PTHR20953">
    <property type="entry name" value="KINASE-RELATED"/>
    <property type="match status" value="1"/>
</dbReference>
<accession>A0A516KGQ6</accession>
<dbReference type="InterPro" id="IPR014217">
    <property type="entry name" value="Spore_III_AA"/>
</dbReference>
<evidence type="ECO:0000313" key="4">
    <source>
        <dbReference type="EMBL" id="QDP40575.1"/>
    </source>
</evidence>
<evidence type="ECO:0000259" key="3">
    <source>
        <dbReference type="SMART" id="SM00382"/>
    </source>
</evidence>
<dbReference type="KEGG" id="aqt:FN924_10465"/>
<dbReference type="InterPro" id="IPR045735">
    <property type="entry name" value="Spore_III_AA_AAA+_ATPase"/>
</dbReference>
<dbReference type="PANTHER" id="PTHR20953:SF3">
    <property type="entry name" value="P-LOOP CONTAINING NUCLEOSIDE TRIPHOSPHATE HYDROLASES SUPERFAMILY PROTEIN"/>
    <property type="match status" value="1"/>
</dbReference>
<keyword evidence="1" id="KW-0547">Nucleotide-binding</keyword>
<dbReference type="GO" id="GO:0005524">
    <property type="term" value="F:ATP binding"/>
    <property type="evidence" value="ECO:0007669"/>
    <property type="project" value="UniProtKB-KW"/>
</dbReference>
<feature type="domain" description="AAA+ ATPase" evidence="3">
    <location>
        <begin position="139"/>
        <end position="277"/>
    </location>
</feature>
<keyword evidence="2" id="KW-0067">ATP-binding</keyword>
<evidence type="ECO:0000313" key="5">
    <source>
        <dbReference type="Proteomes" id="UP000315215"/>
    </source>
</evidence>
<dbReference type="Gene3D" id="3.40.50.300">
    <property type="entry name" value="P-loop containing nucleotide triphosphate hydrolases"/>
    <property type="match status" value="1"/>
</dbReference>
<organism evidence="4 5">
    <name type="scientific">Radiobacillus deserti</name>
    <dbReference type="NCBI Taxonomy" id="2594883"/>
    <lineage>
        <taxon>Bacteria</taxon>
        <taxon>Bacillati</taxon>
        <taxon>Bacillota</taxon>
        <taxon>Bacilli</taxon>
        <taxon>Bacillales</taxon>
        <taxon>Bacillaceae</taxon>
        <taxon>Radiobacillus</taxon>
    </lineage>
</organism>
<dbReference type="OrthoDB" id="9768243at2"/>
<dbReference type="Proteomes" id="UP000315215">
    <property type="component" value="Chromosome"/>
</dbReference>
<dbReference type="InterPro" id="IPR003593">
    <property type="entry name" value="AAA+_ATPase"/>
</dbReference>
<name>A0A516KGQ6_9BACI</name>